<feature type="domain" description="Gram-positive pilin subunit D1 N-terminal" evidence="10">
    <location>
        <begin position="34"/>
        <end position="170"/>
    </location>
</feature>
<keyword evidence="4 8" id="KW-0732">Signal</keyword>
<dbReference type="EMBL" id="SCWD01000001">
    <property type="protein sequence ID" value="TDM03856.1"/>
    <property type="molecule type" value="Genomic_DNA"/>
</dbReference>
<evidence type="ECO:0000256" key="2">
    <source>
        <dbReference type="ARBA" id="ARBA00022512"/>
    </source>
</evidence>
<feature type="region of interest" description="Disordered" evidence="6">
    <location>
        <begin position="304"/>
        <end position="327"/>
    </location>
</feature>
<evidence type="ECO:0000256" key="8">
    <source>
        <dbReference type="SAM" id="SignalP"/>
    </source>
</evidence>
<comment type="subcellular location">
    <subcellularLocation>
        <location evidence="1">Secreted</location>
        <location evidence="1">Cell wall</location>
        <topology evidence="1">Peptidoglycan-anchor</topology>
    </subcellularLocation>
</comment>
<dbReference type="InterPro" id="IPR026466">
    <property type="entry name" value="Fim_isopep_form_D2_dom"/>
</dbReference>
<evidence type="ECO:0000259" key="10">
    <source>
        <dbReference type="Pfam" id="PF16555"/>
    </source>
</evidence>
<name>A0A9Q8CLQ4_9STAP</name>
<organism evidence="12 13">
    <name type="scientific">Macrococcus carouselicus</name>
    <dbReference type="NCBI Taxonomy" id="69969"/>
    <lineage>
        <taxon>Bacteria</taxon>
        <taxon>Bacillati</taxon>
        <taxon>Bacillota</taxon>
        <taxon>Bacilli</taxon>
        <taxon>Bacillales</taxon>
        <taxon>Staphylococcaceae</taxon>
        <taxon>Macrococcus</taxon>
    </lineage>
</organism>
<evidence type="ECO:0000256" key="1">
    <source>
        <dbReference type="ARBA" id="ARBA00004168"/>
    </source>
</evidence>
<accession>A0A9Q8CLQ4</accession>
<keyword evidence="2" id="KW-0134">Cell wall</keyword>
<feature type="compositionally biased region" description="Polar residues" evidence="6">
    <location>
        <begin position="304"/>
        <end position="314"/>
    </location>
</feature>
<keyword evidence="5" id="KW-0572">Peptidoglycan-anchor</keyword>
<dbReference type="InterPro" id="IPR041033">
    <property type="entry name" value="SpaA_PFL_dom_1"/>
</dbReference>
<dbReference type="InterPro" id="IPR013783">
    <property type="entry name" value="Ig-like_fold"/>
</dbReference>
<dbReference type="Gene3D" id="2.60.40.10">
    <property type="entry name" value="Immunoglobulins"/>
    <property type="match status" value="2"/>
</dbReference>
<reference evidence="12 13" key="1">
    <citation type="submission" date="2019-01" db="EMBL/GenBank/DDBJ databases">
        <title>Draft genome sequences of the type strains of six Macrococcus species.</title>
        <authorList>
            <person name="Mazhar S."/>
            <person name="Altermann E."/>
            <person name="Hill C."/>
            <person name="Mcauliffe O."/>
        </authorList>
    </citation>
    <scope>NUCLEOTIDE SEQUENCE [LARGE SCALE GENOMIC DNA]</scope>
    <source>
        <strain evidence="12 13">ATCC 51828</strain>
    </source>
</reference>
<dbReference type="Pfam" id="PF00746">
    <property type="entry name" value="Gram_pos_anchor"/>
    <property type="match status" value="1"/>
</dbReference>
<keyword evidence="3" id="KW-0964">Secreted</keyword>
<proteinExistence type="predicted"/>
<feature type="domain" description="SpaA-like prealbumin fold" evidence="11">
    <location>
        <begin position="339"/>
        <end position="440"/>
    </location>
</feature>
<dbReference type="Proteomes" id="UP000295280">
    <property type="component" value="Unassembled WGS sequence"/>
</dbReference>
<dbReference type="Pfam" id="PF17802">
    <property type="entry name" value="SpaA"/>
    <property type="match status" value="1"/>
</dbReference>
<evidence type="ECO:0000259" key="9">
    <source>
        <dbReference type="Pfam" id="PF00746"/>
    </source>
</evidence>
<dbReference type="RefSeq" id="WP_133416718.1">
    <property type="nucleotide sequence ID" value="NZ_SCWD01000001.1"/>
</dbReference>
<dbReference type="InterPro" id="IPR048052">
    <property type="entry name" value="FM1-like"/>
</dbReference>
<keyword evidence="7" id="KW-0472">Membrane</keyword>
<feature type="chain" id="PRO_5040500640" evidence="8">
    <location>
        <begin position="30"/>
        <end position="497"/>
    </location>
</feature>
<dbReference type="OrthoDB" id="2056845at2"/>
<gene>
    <name evidence="12" type="ORF">ERX40_01450</name>
</gene>
<feature type="transmembrane region" description="Helical" evidence="7">
    <location>
        <begin position="467"/>
        <end position="491"/>
    </location>
</feature>
<dbReference type="NCBIfam" id="TIGR01167">
    <property type="entry name" value="LPXTG_anchor"/>
    <property type="match status" value="1"/>
</dbReference>
<feature type="domain" description="Gram-positive cocci surface proteins LPxTG" evidence="9">
    <location>
        <begin position="460"/>
        <end position="494"/>
    </location>
</feature>
<keyword evidence="7" id="KW-1133">Transmembrane helix</keyword>
<dbReference type="NCBIfam" id="TIGR04226">
    <property type="entry name" value="RrgB_K2N_iso_D2"/>
    <property type="match status" value="1"/>
</dbReference>
<evidence type="ECO:0000256" key="4">
    <source>
        <dbReference type="ARBA" id="ARBA00022729"/>
    </source>
</evidence>
<dbReference type="InterPro" id="IPR032364">
    <property type="entry name" value="GramPos_pilinD1_N"/>
</dbReference>
<dbReference type="InterPro" id="IPR019931">
    <property type="entry name" value="LPXTG_anchor"/>
</dbReference>
<feature type="signal peptide" evidence="8">
    <location>
        <begin position="1"/>
        <end position="29"/>
    </location>
</feature>
<evidence type="ECO:0000259" key="11">
    <source>
        <dbReference type="Pfam" id="PF17802"/>
    </source>
</evidence>
<evidence type="ECO:0000256" key="3">
    <source>
        <dbReference type="ARBA" id="ARBA00022525"/>
    </source>
</evidence>
<dbReference type="Pfam" id="PF16555">
    <property type="entry name" value="GramPos_pilinD1"/>
    <property type="match status" value="1"/>
</dbReference>
<keyword evidence="7" id="KW-0812">Transmembrane</keyword>
<evidence type="ECO:0000313" key="13">
    <source>
        <dbReference type="Proteomes" id="UP000295280"/>
    </source>
</evidence>
<dbReference type="AlphaFoldDB" id="A0A9Q8CLQ4"/>
<evidence type="ECO:0000313" key="12">
    <source>
        <dbReference type="EMBL" id="TDM03856.1"/>
    </source>
</evidence>
<dbReference type="Gene3D" id="2.60.40.740">
    <property type="match status" value="1"/>
</dbReference>
<comment type="caution">
    <text evidence="12">The sequence shown here is derived from an EMBL/GenBank/DDBJ whole genome shotgun (WGS) entry which is preliminary data.</text>
</comment>
<protein>
    <submittedName>
        <fullName evidence="12">Isopeptide-forming domain-containing fimbrial protein</fullName>
    </submittedName>
</protein>
<evidence type="ECO:0000256" key="5">
    <source>
        <dbReference type="ARBA" id="ARBA00023088"/>
    </source>
</evidence>
<dbReference type="NCBIfam" id="NF033902">
    <property type="entry name" value="iso_D2_wall_anc"/>
    <property type="match status" value="1"/>
</dbReference>
<keyword evidence="13" id="KW-1185">Reference proteome</keyword>
<evidence type="ECO:0000256" key="7">
    <source>
        <dbReference type="SAM" id="Phobius"/>
    </source>
</evidence>
<sequence>MSKLFKRLSLFLVLALLVSIVAPFGKAFAASPATNLTIHKVTGSSEKRATYDQLVNGTAPAGSQPISNISFTYWKVTPDQLATMKAAPGSFDTESEVTGLVGAKLGTTAKTSANGTTTASNLAEGFYWFIEDVSTAVKTSNAVPFGLELPITNEAGNGYITDLHVFPKNTLQDLPTIDKDVKADGTKSASFAVGESFNWIIQPSVPKGINEYTKFTVTDTIDSKLTFAGTDKVYVEVNGTKLAADNYTVSNTDGKVVIDFTDAGRQALAAAGDSAKLNIFIPTVINDTAVMGLPIQNNATLTFDNGHGTTTEPGGQNPPVTPPTVPSTDTPIVYTGGKKFVKTNGSGTNLEGAVFVVKNAAGKYLVQDAKLNTTWVDSKDAATKFTSKKDGSFEVKGLSYGTDGSNNKGATDYTIEEVTAPAGYTLPTNPETSFTVNATSYYADPTAAQLTSAAPQEVINKKTEIPYTGGIGTVIFTVVGLALMVLAFVLLRRRQQA</sequence>
<evidence type="ECO:0000256" key="6">
    <source>
        <dbReference type="SAM" id="MobiDB-lite"/>
    </source>
</evidence>